<organism evidence="4">
    <name type="scientific">Schistosoma curassoni</name>
    <dbReference type="NCBI Taxonomy" id="6186"/>
    <lineage>
        <taxon>Eukaryota</taxon>
        <taxon>Metazoa</taxon>
        <taxon>Spiralia</taxon>
        <taxon>Lophotrochozoa</taxon>
        <taxon>Platyhelminthes</taxon>
        <taxon>Trematoda</taxon>
        <taxon>Digenea</taxon>
        <taxon>Strigeidida</taxon>
        <taxon>Schistosomatoidea</taxon>
        <taxon>Schistosomatidae</taxon>
        <taxon>Schistosoma</taxon>
    </lineage>
</organism>
<evidence type="ECO:0000259" key="1">
    <source>
        <dbReference type="Pfam" id="PF05018"/>
    </source>
</evidence>
<dbReference type="Proteomes" id="UP000279833">
    <property type="component" value="Unassembled WGS sequence"/>
</dbReference>
<evidence type="ECO:0000313" key="4">
    <source>
        <dbReference type="WBParaSite" id="SCUD_0001318201-mRNA-1"/>
    </source>
</evidence>
<reference evidence="2 3" key="2">
    <citation type="submission" date="2018-11" db="EMBL/GenBank/DDBJ databases">
        <authorList>
            <consortium name="Pathogen Informatics"/>
        </authorList>
    </citation>
    <scope>NUCLEOTIDE SEQUENCE [LARGE SCALE GENOMIC DNA]</scope>
    <source>
        <strain evidence="2">Dakar</strain>
        <strain evidence="3">Dakar, Senegal</strain>
    </source>
</reference>
<evidence type="ECO:0000313" key="2">
    <source>
        <dbReference type="EMBL" id="VDP51642.1"/>
    </source>
</evidence>
<feature type="domain" description="CFA20" evidence="1">
    <location>
        <begin position="23"/>
        <end position="156"/>
    </location>
</feature>
<accession>A0A183KDT7</accession>
<dbReference type="InterPro" id="IPR007714">
    <property type="entry name" value="CFA20_dom"/>
</dbReference>
<name>A0A183KDT7_9TREM</name>
<reference evidence="4" key="1">
    <citation type="submission" date="2016-06" db="UniProtKB">
        <authorList>
            <consortium name="WormBaseParasite"/>
        </authorList>
    </citation>
    <scope>IDENTIFICATION</scope>
</reference>
<dbReference type="EMBL" id="UZAK01035679">
    <property type="protein sequence ID" value="VDP51642.1"/>
    <property type="molecule type" value="Genomic_DNA"/>
</dbReference>
<sequence>MQKRILFEANSMNPFFRCHISGASNISLVKSNLLHTQVVKLSTSQQLTHLEFMYEKMCSRILYRFLIFRVFISSEQDFKFDLKFSTNERRPLIFTFSTKIQSITIKKFTVMVPLSTVLRSAWLNLTIDLFSFIHDLNVQDGLKKLQTITVYPFCYLSELSVTSSSISDVSILDSKSLCVDRLINFFHSVLYSGVWTFLTFSGHLNQFQLSVCFYQLSLGIFSSFKLLVYDRILDGNKYESLIPYKFSKRCHITQIKLICHFSKNMKSQPPSNRIKLKTKWSLPIE</sequence>
<dbReference type="AlphaFoldDB" id="A0A183KDT7"/>
<proteinExistence type="predicted"/>
<keyword evidence="3" id="KW-1185">Reference proteome</keyword>
<dbReference type="WBParaSite" id="SCUD_0001318201-mRNA-1">
    <property type="protein sequence ID" value="SCUD_0001318201-mRNA-1"/>
    <property type="gene ID" value="SCUD_0001318201"/>
</dbReference>
<gene>
    <name evidence="2" type="ORF">SCUD_LOCUS13178</name>
</gene>
<protein>
    <submittedName>
        <fullName evidence="4">DUF667 domain-containing protein</fullName>
    </submittedName>
</protein>
<dbReference type="Pfam" id="PF05018">
    <property type="entry name" value="CFA20_dom"/>
    <property type="match status" value="1"/>
</dbReference>
<evidence type="ECO:0000313" key="3">
    <source>
        <dbReference type="Proteomes" id="UP000279833"/>
    </source>
</evidence>